<feature type="chain" id="PRO_5037637747" description="Secreted protein" evidence="1">
    <location>
        <begin position="26"/>
        <end position="293"/>
    </location>
</feature>
<dbReference type="InterPro" id="IPR011047">
    <property type="entry name" value="Quinoprotein_ADH-like_sf"/>
</dbReference>
<dbReference type="AlphaFoldDB" id="A0A953I5U9"/>
<dbReference type="InterPro" id="IPR015943">
    <property type="entry name" value="WD40/YVTN_repeat-like_dom_sf"/>
</dbReference>
<name>A0A953I5U9_SYMTR</name>
<organism evidence="2 3">
    <name type="scientific">Symbiobacterium thermophilum</name>
    <dbReference type="NCBI Taxonomy" id="2734"/>
    <lineage>
        <taxon>Bacteria</taxon>
        <taxon>Bacillati</taxon>
        <taxon>Bacillota</taxon>
        <taxon>Clostridia</taxon>
        <taxon>Eubacteriales</taxon>
        <taxon>Symbiobacteriaceae</taxon>
        <taxon>Symbiobacterium</taxon>
    </lineage>
</organism>
<sequence>MKWKQWTAGALALLMTVCSAPVAWSADWITKGGSPHRMSVVTDSQGLFELTPYWETQPLGESAVQPAVIDGVVYHLSGDYLWYLDLDKIHPPQVQATAVYDPAVGLPVPFNRAPGGSFIAPQSSPSYSPETGILYFGTGYGWLWAYHTRERWYQPARLELGCPIVGSPLVIHDQGRDIVVVADRPNYPGEESRPEGRPLCARTHGKIWVVQGLDDPAGTPRTISYEASTSKSDESGFGGFITPSAVMAPPHGNNPSFVIGTDGFEGGRALRLALDRDNDYRPYRVWTVDSTAG</sequence>
<comment type="caution">
    <text evidence="2">The sequence shown here is derived from an EMBL/GenBank/DDBJ whole genome shotgun (WGS) entry which is preliminary data.</text>
</comment>
<evidence type="ECO:0000313" key="3">
    <source>
        <dbReference type="Proteomes" id="UP000732377"/>
    </source>
</evidence>
<evidence type="ECO:0000256" key="1">
    <source>
        <dbReference type="SAM" id="SignalP"/>
    </source>
</evidence>
<dbReference type="SUPFAM" id="SSF50998">
    <property type="entry name" value="Quinoprotein alcohol dehydrogenase-like"/>
    <property type="match status" value="1"/>
</dbReference>
<evidence type="ECO:0008006" key="4">
    <source>
        <dbReference type="Google" id="ProtNLM"/>
    </source>
</evidence>
<protein>
    <recommendedName>
        <fullName evidence="4">Secreted protein</fullName>
    </recommendedName>
</protein>
<dbReference type="EMBL" id="PIUK01000376">
    <property type="protein sequence ID" value="MBY6278190.1"/>
    <property type="molecule type" value="Genomic_DNA"/>
</dbReference>
<evidence type="ECO:0000313" key="2">
    <source>
        <dbReference type="EMBL" id="MBY6278190.1"/>
    </source>
</evidence>
<keyword evidence="1" id="KW-0732">Signal</keyword>
<dbReference type="Proteomes" id="UP000732377">
    <property type="component" value="Unassembled WGS sequence"/>
</dbReference>
<reference evidence="2" key="1">
    <citation type="submission" date="2017-11" db="EMBL/GenBank/DDBJ databases">
        <title>Three new genomes from thermophilic consortium.</title>
        <authorList>
            <person name="Quaggio R."/>
            <person name="Amgarten D."/>
            <person name="Setubal J.C."/>
        </authorList>
    </citation>
    <scope>NUCLEOTIDE SEQUENCE</scope>
    <source>
        <strain evidence="2">ZCTH01-B2</strain>
    </source>
</reference>
<feature type="non-terminal residue" evidence="2">
    <location>
        <position position="293"/>
    </location>
</feature>
<accession>A0A953I5U9</accession>
<gene>
    <name evidence="2" type="ORF">CWE10_18845</name>
</gene>
<feature type="signal peptide" evidence="1">
    <location>
        <begin position="1"/>
        <end position="25"/>
    </location>
</feature>
<proteinExistence type="predicted"/>
<dbReference type="Gene3D" id="2.130.10.10">
    <property type="entry name" value="YVTN repeat-like/Quinoprotein amine dehydrogenase"/>
    <property type="match status" value="1"/>
</dbReference>